<keyword evidence="5" id="KW-0690">Ribosome biogenesis</keyword>
<feature type="domain" description="Brix" evidence="8">
    <location>
        <begin position="94"/>
        <end position="283"/>
    </location>
</feature>
<comment type="function">
    <text evidence="1">Required for biogenesis of the 60S ribosomal subunit.</text>
</comment>
<sequence length="348" mass="39752">MVKVRGKKVALTPSEYVTKDLVGPKGKRGGIGKKKGLKKKNGPVKVGIGKAPKKNVTASEDSELGEVQGNEVILPEIRFSDAPPIKKKMWRNKQRVLVFGSRGISFRGRHVMENFRRLLPHTKKESKMDKRDSIAAVNEICEMKNCNKCMFFEGRKQGDIYLWLSEVPEGPSMKFLVENLGTMEELKFTGNCLKGSRALLSFDPTFEAEPHYQLMKEMLMQTFGTPYHHPKSQPFIDHVFTFTVLDNRVWFRNFQIMEEDGSLVEIGPRFCLNPIRIFEGSFGGKTIWSNPHYVPPNKYRAALKKASAGKYINKVQQKIEYERTKPKSSYNLDPSDQIFQVDPEELEA</sequence>
<evidence type="ECO:0000256" key="1">
    <source>
        <dbReference type="ARBA" id="ARBA00003439"/>
    </source>
</evidence>
<dbReference type="SUPFAM" id="SSF52954">
    <property type="entry name" value="Class II aaRS ABD-related"/>
    <property type="match status" value="1"/>
</dbReference>
<dbReference type="EMBL" id="CAXLJM020000034">
    <property type="protein sequence ID" value="CAL8102996.1"/>
    <property type="molecule type" value="Genomic_DNA"/>
</dbReference>
<evidence type="ECO:0000256" key="6">
    <source>
        <dbReference type="ARBA" id="ARBA00023242"/>
    </source>
</evidence>
<comment type="subcellular location">
    <subcellularLocation>
        <location evidence="2">Nucleus</location>
        <location evidence="2">Nucleolus</location>
    </subcellularLocation>
</comment>
<evidence type="ECO:0000256" key="5">
    <source>
        <dbReference type="ARBA" id="ARBA00022517"/>
    </source>
</evidence>
<dbReference type="PANTHER" id="PTHR13634">
    <property type="entry name" value="RIBOSOME BIOGENESIS PROTEIN BRIX"/>
    <property type="match status" value="1"/>
</dbReference>
<dbReference type="PROSITE" id="PS50833">
    <property type="entry name" value="BRIX"/>
    <property type="match status" value="1"/>
</dbReference>
<gene>
    <name evidence="9" type="ORF">ODALV1_LOCUS11317</name>
</gene>
<dbReference type="SMART" id="SM00879">
    <property type="entry name" value="Brix"/>
    <property type="match status" value="1"/>
</dbReference>
<feature type="region of interest" description="Disordered" evidence="7">
    <location>
        <begin position="22"/>
        <end position="62"/>
    </location>
</feature>
<comment type="similarity">
    <text evidence="3">Belongs to the BRX1 family.</text>
</comment>
<keyword evidence="10" id="KW-1185">Reference proteome</keyword>
<evidence type="ECO:0000256" key="2">
    <source>
        <dbReference type="ARBA" id="ARBA00004604"/>
    </source>
</evidence>
<proteinExistence type="inferred from homology"/>
<evidence type="ECO:0000256" key="3">
    <source>
        <dbReference type="ARBA" id="ARBA00006369"/>
    </source>
</evidence>
<evidence type="ECO:0000313" key="9">
    <source>
        <dbReference type="EMBL" id="CAL8102996.1"/>
    </source>
</evidence>
<reference evidence="9 10" key="1">
    <citation type="submission" date="2024-08" db="EMBL/GenBank/DDBJ databases">
        <authorList>
            <person name="Cucini C."/>
            <person name="Frati F."/>
        </authorList>
    </citation>
    <scope>NUCLEOTIDE SEQUENCE [LARGE SCALE GENOMIC DNA]</scope>
</reference>
<dbReference type="InterPro" id="IPR026532">
    <property type="entry name" value="BRX1"/>
</dbReference>
<name>A0ABP1QI43_9HEXA</name>
<accession>A0ABP1QI43</accession>
<organism evidence="9 10">
    <name type="scientific">Orchesella dallaii</name>
    <dbReference type="NCBI Taxonomy" id="48710"/>
    <lineage>
        <taxon>Eukaryota</taxon>
        <taxon>Metazoa</taxon>
        <taxon>Ecdysozoa</taxon>
        <taxon>Arthropoda</taxon>
        <taxon>Hexapoda</taxon>
        <taxon>Collembola</taxon>
        <taxon>Entomobryomorpha</taxon>
        <taxon>Entomobryoidea</taxon>
        <taxon>Orchesellidae</taxon>
        <taxon>Orchesellinae</taxon>
        <taxon>Orchesella</taxon>
    </lineage>
</organism>
<dbReference type="Proteomes" id="UP001642540">
    <property type="component" value="Unassembled WGS sequence"/>
</dbReference>
<comment type="caution">
    <text evidence="9">The sequence shown here is derived from an EMBL/GenBank/DDBJ whole genome shotgun (WGS) entry which is preliminary data.</text>
</comment>
<protein>
    <recommendedName>
        <fullName evidence="4">Ribosome biogenesis protein BRX1 homolog</fullName>
    </recommendedName>
</protein>
<dbReference type="PANTHER" id="PTHR13634:SF0">
    <property type="entry name" value="RIBOSOME BIOGENESIS PROTEIN BRX1 HOMOLOG"/>
    <property type="match status" value="1"/>
</dbReference>
<dbReference type="Pfam" id="PF04427">
    <property type="entry name" value="Brix"/>
    <property type="match status" value="1"/>
</dbReference>
<feature type="compositionally biased region" description="Basic residues" evidence="7">
    <location>
        <begin position="25"/>
        <end position="42"/>
    </location>
</feature>
<keyword evidence="6" id="KW-0539">Nucleus</keyword>
<evidence type="ECO:0000256" key="4">
    <source>
        <dbReference type="ARBA" id="ARBA00020522"/>
    </source>
</evidence>
<evidence type="ECO:0000259" key="8">
    <source>
        <dbReference type="PROSITE" id="PS50833"/>
    </source>
</evidence>
<evidence type="ECO:0000313" key="10">
    <source>
        <dbReference type="Proteomes" id="UP001642540"/>
    </source>
</evidence>
<evidence type="ECO:0000256" key="7">
    <source>
        <dbReference type="SAM" id="MobiDB-lite"/>
    </source>
</evidence>
<dbReference type="InterPro" id="IPR007109">
    <property type="entry name" value="Brix"/>
</dbReference>